<reference evidence="3" key="2">
    <citation type="submission" date="2017-10" db="EMBL/GenBank/DDBJ databases">
        <title>Ladona fulva Genome sequencing and assembly.</title>
        <authorList>
            <person name="Murali S."/>
            <person name="Richards S."/>
            <person name="Bandaranaike D."/>
            <person name="Bellair M."/>
            <person name="Blankenburg K."/>
            <person name="Chao H."/>
            <person name="Dinh H."/>
            <person name="Doddapaneni H."/>
            <person name="Dugan-Rocha S."/>
            <person name="Elkadiri S."/>
            <person name="Gnanaolivu R."/>
            <person name="Hernandez B."/>
            <person name="Skinner E."/>
            <person name="Javaid M."/>
            <person name="Lee S."/>
            <person name="Li M."/>
            <person name="Ming W."/>
            <person name="Munidasa M."/>
            <person name="Muniz J."/>
            <person name="Nguyen L."/>
            <person name="Hughes D."/>
            <person name="Osuji N."/>
            <person name="Pu L.-L."/>
            <person name="Puazo M."/>
            <person name="Qu C."/>
            <person name="Quiroz J."/>
            <person name="Raj R."/>
            <person name="Weissenberger G."/>
            <person name="Xin Y."/>
            <person name="Zou X."/>
            <person name="Han Y."/>
            <person name="Worley K."/>
            <person name="Muzny D."/>
            <person name="Gibbs R."/>
        </authorList>
    </citation>
    <scope>NUCLEOTIDE SEQUENCE</scope>
    <source>
        <strain evidence="3">Sampled in the wild</strain>
    </source>
</reference>
<evidence type="ECO:0000256" key="1">
    <source>
        <dbReference type="SAM" id="MobiDB-lite"/>
    </source>
</evidence>
<keyword evidence="2" id="KW-1133">Transmembrane helix</keyword>
<dbReference type="InterPro" id="IPR029865">
    <property type="entry name" value="KIAA0319-like"/>
</dbReference>
<keyword evidence="4" id="KW-1185">Reference proteome</keyword>
<dbReference type="EMBL" id="KZ308209">
    <property type="protein sequence ID" value="KAG8224727.1"/>
    <property type="molecule type" value="Genomic_DNA"/>
</dbReference>
<dbReference type="OrthoDB" id="536372at2759"/>
<accession>A0A8K0JZC3</accession>
<dbReference type="GO" id="GO:0016020">
    <property type="term" value="C:membrane"/>
    <property type="evidence" value="ECO:0007669"/>
    <property type="project" value="TreeGrafter"/>
</dbReference>
<comment type="caution">
    <text evidence="3">The sequence shown here is derived from an EMBL/GenBank/DDBJ whole genome shotgun (WGS) entry which is preliminary data.</text>
</comment>
<evidence type="ECO:0000256" key="2">
    <source>
        <dbReference type="SAM" id="Phobius"/>
    </source>
</evidence>
<feature type="compositionally biased region" description="Low complexity" evidence="1">
    <location>
        <begin position="122"/>
        <end position="141"/>
    </location>
</feature>
<feature type="compositionally biased region" description="Acidic residues" evidence="1">
    <location>
        <begin position="173"/>
        <end position="182"/>
    </location>
</feature>
<dbReference type="PANTHER" id="PTHR46182:SF2">
    <property type="entry name" value="FI19480P1"/>
    <property type="match status" value="1"/>
</dbReference>
<keyword evidence="2" id="KW-0812">Transmembrane</keyword>
<proteinExistence type="predicted"/>
<keyword evidence="2" id="KW-0472">Membrane</keyword>
<sequence length="228" mass="24822">MQYPGLLELSVARVQTVVCQNTCSRHGVCEQSTRRCLCEAFWMQDPVRKFLGDGVSNCDWSILYVVVGACAVVVVTVFSGWAIACLCQHVCGACCSSQGPSASDNALPQHRSKRHHRRSGRRSSSSPRKSSSSCSWPWCCAGGSGGEGAPSKGAHRRRSRYLPLGEEESGRGEDEDDNDEEDAMLHASPAHLVKCQPSLSEASNSDDVVFELNTHGSNRYNGTRRVKT</sequence>
<name>A0A8K0JZC3_LADFU</name>
<gene>
    <name evidence="3" type="ORF">J437_LFUL004897</name>
</gene>
<dbReference type="GO" id="GO:0001764">
    <property type="term" value="P:neuron migration"/>
    <property type="evidence" value="ECO:0007669"/>
    <property type="project" value="TreeGrafter"/>
</dbReference>
<dbReference type="GO" id="GO:0031410">
    <property type="term" value="C:cytoplasmic vesicle"/>
    <property type="evidence" value="ECO:0007669"/>
    <property type="project" value="TreeGrafter"/>
</dbReference>
<evidence type="ECO:0000313" key="4">
    <source>
        <dbReference type="Proteomes" id="UP000792457"/>
    </source>
</evidence>
<organism evidence="3 4">
    <name type="scientific">Ladona fulva</name>
    <name type="common">Scarce chaser dragonfly</name>
    <name type="synonym">Libellula fulva</name>
    <dbReference type="NCBI Taxonomy" id="123851"/>
    <lineage>
        <taxon>Eukaryota</taxon>
        <taxon>Metazoa</taxon>
        <taxon>Ecdysozoa</taxon>
        <taxon>Arthropoda</taxon>
        <taxon>Hexapoda</taxon>
        <taxon>Insecta</taxon>
        <taxon>Pterygota</taxon>
        <taxon>Palaeoptera</taxon>
        <taxon>Odonata</taxon>
        <taxon>Epiprocta</taxon>
        <taxon>Anisoptera</taxon>
        <taxon>Libelluloidea</taxon>
        <taxon>Libellulidae</taxon>
        <taxon>Ladona</taxon>
    </lineage>
</organism>
<reference evidence="3" key="1">
    <citation type="submission" date="2013-04" db="EMBL/GenBank/DDBJ databases">
        <authorList>
            <person name="Qu J."/>
            <person name="Murali S.C."/>
            <person name="Bandaranaike D."/>
            <person name="Bellair M."/>
            <person name="Blankenburg K."/>
            <person name="Chao H."/>
            <person name="Dinh H."/>
            <person name="Doddapaneni H."/>
            <person name="Downs B."/>
            <person name="Dugan-Rocha S."/>
            <person name="Elkadiri S."/>
            <person name="Gnanaolivu R.D."/>
            <person name="Hernandez B."/>
            <person name="Javaid M."/>
            <person name="Jayaseelan J.C."/>
            <person name="Lee S."/>
            <person name="Li M."/>
            <person name="Ming W."/>
            <person name="Munidasa M."/>
            <person name="Muniz J."/>
            <person name="Nguyen L."/>
            <person name="Ongeri F."/>
            <person name="Osuji N."/>
            <person name="Pu L.-L."/>
            <person name="Puazo M."/>
            <person name="Qu C."/>
            <person name="Quiroz J."/>
            <person name="Raj R."/>
            <person name="Weissenberger G."/>
            <person name="Xin Y."/>
            <person name="Zou X."/>
            <person name="Han Y."/>
            <person name="Richards S."/>
            <person name="Worley K."/>
            <person name="Muzny D."/>
            <person name="Gibbs R."/>
        </authorList>
    </citation>
    <scope>NUCLEOTIDE SEQUENCE</scope>
    <source>
        <strain evidence="3">Sampled in the wild</strain>
    </source>
</reference>
<feature type="region of interest" description="Disordered" evidence="1">
    <location>
        <begin position="102"/>
        <end position="188"/>
    </location>
</feature>
<evidence type="ECO:0000313" key="3">
    <source>
        <dbReference type="EMBL" id="KAG8224727.1"/>
    </source>
</evidence>
<protein>
    <submittedName>
        <fullName evidence="3">Uncharacterized protein</fullName>
    </submittedName>
</protein>
<dbReference type="PANTHER" id="PTHR46182">
    <property type="entry name" value="FI19480P1"/>
    <property type="match status" value="1"/>
</dbReference>
<feature type="compositionally biased region" description="Basic residues" evidence="1">
    <location>
        <begin position="110"/>
        <end position="121"/>
    </location>
</feature>
<feature type="transmembrane region" description="Helical" evidence="2">
    <location>
        <begin position="62"/>
        <end position="84"/>
    </location>
</feature>
<dbReference type="AlphaFoldDB" id="A0A8K0JZC3"/>
<dbReference type="Proteomes" id="UP000792457">
    <property type="component" value="Unassembled WGS sequence"/>
</dbReference>